<dbReference type="SUPFAM" id="SSF49899">
    <property type="entry name" value="Concanavalin A-like lectins/glucanases"/>
    <property type="match status" value="1"/>
</dbReference>
<dbReference type="InterPro" id="IPR013320">
    <property type="entry name" value="ConA-like_dom_sf"/>
</dbReference>
<name>A0ABW1TDN8_9LACO</name>
<evidence type="ECO:0008006" key="3">
    <source>
        <dbReference type="Google" id="ProtNLM"/>
    </source>
</evidence>
<accession>A0ABW1TDN8</accession>
<reference evidence="2" key="1">
    <citation type="journal article" date="2019" name="Int. J. Syst. Evol. Microbiol.">
        <title>The Global Catalogue of Microorganisms (GCM) 10K type strain sequencing project: providing services to taxonomists for standard genome sequencing and annotation.</title>
        <authorList>
            <consortium name="The Broad Institute Genomics Platform"/>
            <consortium name="The Broad Institute Genome Sequencing Center for Infectious Disease"/>
            <person name="Wu L."/>
            <person name="Ma J."/>
        </authorList>
    </citation>
    <scope>NUCLEOTIDE SEQUENCE [LARGE SCALE GENOMIC DNA]</scope>
    <source>
        <strain evidence="2">CCM 8908</strain>
    </source>
</reference>
<comment type="caution">
    <text evidence="1">The sequence shown here is derived from an EMBL/GenBank/DDBJ whole genome shotgun (WGS) entry which is preliminary data.</text>
</comment>
<evidence type="ECO:0000313" key="2">
    <source>
        <dbReference type="Proteomes" id="UP001596283"/>
    </source>
</evidence>
<dbReference type="EMBL" id="JBHSSI010000004">
    <property type="protein sequence ID" value="MFC6259405.1"/>
    <property type="molecule type" value="Genomic_DNA"/>
</dbReference>
<evidence type="ECO:0000313" key="1">
    <source>
        <dbReference type="EMBL" id="MFC6259405.1"/>
    </source>
</evidence>
<proteinExistence type="predicted"/>
<dbReference type="Gene3D" id="2.60.120.200">
    <property type="match status" value="1"/>
</dbReference>
<keyword evidence="2" id="KW-1185">Reference proteome</keyword>
<dbReference type="Proteomes" id="UP001596283">
    <property type="component" value="Unassembled WGS sequence"/>
</dbReference>
<protein>
    <recommendedName>
        <fullName evidence="3">WxL domain-containing protein</fullName>
    </recommendedName>
</protein>
<organism evidence="1 2">
    <name type="scientific">Levilactobacillus fujinensis</name>
    <dbReference type="NCBI Taxonomy" id="2486024"/>
    <lineage>
        <taxon>Bacteria</taxon>
        <taxon>Bacillati</taxon>
        <taxon>Bacillota</taxon>
        <taxon>Bacilli</taxon>
        <taxon>Lactobacillales</taxon>
        <taxon>Lactobacillaceae</taxon>
        <taxon>Levilactobacillus</taxon>
    </lineage>
</organism>
<gene>
    <name evidence="1" type="ORF">ACFP1C_00440</name>
</gene>
<dbReference type="RefSeq" id="WP_125686693.1">
    <property type="nucleotide sequence ID" value="NZ_JBHSSI010000004.1"/>
</dbReference>
<sequence>MKWIVMMLVCWGVVTCGERRVRAAEDAGLNAALKSAPNGIPLTDLYKLDQVANATTGQLNGPRVDQSVAQLTSSAGTGTQISALWSKANENGGAITNQVNLTRNALWGFWLYFGDKGAATSEGMAFVLQNAERRMVPIPKTDAGQTIGVWGGAPSDGRNVNPASVARQGISSSWALEFDTHVNNDEGHELNNFLDYKASKGPHIASGYPGDSSSYKIVNKSGQGHPTLHHNQLQYLKSNPADGRWRHVTLNWEAKTRQMTYAFNDRDPETNLAIRPEATDNMTVETSFLVPPKKTGAVQEAAQRATSATWGITSASTTSDNQMVVVDQDPRWPKMRTTSLVELLGQNEQKVNDGDVLKGLSAQDRIRFTSKIDFANEGILVGGVGNNGPFTANIGLPRPAIVKGITVQNGENTILETTDDTAEGILGDRFIRVLERKVSRRILTAMTEATFPATNQSVEVKTPPSLFYGSTYFISVPTTSFRIEKLLDLKLTSLDDLPLTTSKDVTLKGLLRNGSQPIDLIDRDNSRVALTLNGQNQGKNVLGFKWLTKGEVGNFQMTVPKRLLQVGKNEVTVKVTDQQGHVSNDLKIPINLRTGELSFTDVPSDGAFMPQRLTGKTQTISRQPGPGWKLGVRDTRGVGRRWQLQINMAEQFHDSSGRRLQGKLIYVIKNVSYVIGDHPTTVLRRETTKENEVTEISKDEWTEKSGLLLVVDKDAVASDYQGKIHWQLTDVP</sequence>